<proteinExistence type="predicted"/>
<organism evidence="1">
    <name type="scientific">Tanacetum cinerariifolium</name>
    <name type="common">Dalmatian daisy</name>
    <name type="synonym">Chrysanthemum cinerariifolium</name>
    <dbReference type="NCBI Taxonomy" id="118510"/>
    <lineage>
        <taxon>Eukaryota</taxon>
        <taxon>Viridiplantae</taxon>
        <taxon>Streptophyta</taxon>
        <taxon>Embryophyta</taxon>
        <taxon>Tracheophyta</taxon>
        <taxon>Spermatophyta</taxon>
        <taxon>Magnoliopsida</taxon>
        <taxon>eudicotyledons</taxon>
        <taxon>Gunneridae</taxon>
        <taxon>Pentapetalae</taxon>
        <taxon>asterids</taxon>
        <taxon>campanulids</taxon>
        <taxon>Asterales</taxon>
        <taxon>Asteraceae</taxon>
        <taxon>Asteroideae</taxon>
        <taxon>Anthemideae</taxon>
        <taxon>Anthemidinae</taxon>
        <taxon>Tanacetum</taxon>
    </lineage>
</organism>
<reference evidence="1" key="1">
    <citation type="journal article" date="2019" name="Sci. Rep.">
        <title>Draft genome of Tanacetum cinerariifolium, the natural source of mosquito coil.</title>
        <authorList>
            <person name="Yamashiro T."/>
            <person name="Shiraishi A."/>
            <person name="Satake H."/>
            <person name="Nakayama K."/>
        </authorList>
    </citation>
    <scope>NUCLEOTIDE SEQUENCE</scope>
</reference>
<dbReference type="EMBL" id="BKCJ010007986">
    <property type="protein sequence ID" value="GEU79976.1"/>
    <property type="molecule type" value="Genomic_DNA"/>
</dbReference>
<dbReference type="AlphaFoldDB" id="A0A6L2N184"/>
<dbReference type="InterPro" id="IPR021102">
    <property type="entry name" value="PNGase_A"/>
</dbReference>
<comment type="caution">
    <text evidence="1">The sequence shown here is derived from an EMBL/GenBank/DDBJ whole genome shotgun (WGS) entry which is preliminary data.</text>
</comment>
<gene>
    <name evidence="1" type="ORF">Tci_051954</name>
</gene>
<evidence type="ECO:0000313" key="1">
    <source>
        <dbReference type="EMBL" id="GEU79976.1"/>
    </source>
</evidence>
<name>A0A6L2N184_TANCI</name>
<accession>A0A6L2N184</accession>
<protein>
    <submittedName>
        <fullName evidence="1">Peptide-N(4)-(N-acetyl-beta-glucosaminyl) asparagine amidase A-like</fullName>
    </submittedName>
</protein>
<sequence length="180" mass="19151">MTKDGDAQLVNQRIEFNDTVSVQKPASVSVTKSLKAFAFFIDSDTIDKGNGSYVSVANITLGFNEKKSKTSGSKTLSSVLQNVQNGQGSMLVKGNLVGVFGCAFKLILSIMTSSRDNQFSAIGGKVSASVKVGHWLSAFLKTSNMAMPHDIKPEETTYSNSFGATCGAAMGNHISDFVFD</sequence>
<dbReference type="PANTHER" id="PTHR31104">
    <property type="entry name" value="PEPTIDE-N4-(N-ACETYL-BETA-GLUCOSAMINYL)ASPARAGINE AMIDASE A PROTEIN"/>
    <property type="match status" value="1"/>
</dbReference>